<proteinExistence type="predicted"/>
<accession>A0AAF3J604</accession>
<evidence type="ECO:0000313" key="2">
    <source>
        <dbReference type="WBParaSite" id="MBELARI_LOCUS18372"/>
    </source>
</evidence>
<reference evidence="2" key="1">
    <citation type="submission" date="2024-02" db="UniProtKB">
        <authorList>
            <consortium name="WormBaseParasite"/>
        </authorList>
    </citation>
    <scope>IDENTIFICATION</scope>
</reference>
<dbReference type="WBParaSite" id="MBELARI_LOCUS18372">
    <property type="protein sequence ID" value="MBELARI_LOCUS18372"/>
    <property type="gene ID" value="MBELARI_LOCUS18372"/>
</dbReference>
<evidence type="ECO:0000313" key="1">
    <source>
        <dbReference type="Proteomes" id="UP000887575"/>
    </source>
</evidence>
<organism evidence="1 2">
    <name type="scientific">Mesorhabditis belari</name>
    <dbReference type="NCBI Taxonomy" id="2138241"/>
    <lineage>
        <taxon>Eukaryota</taxon>
        <taxon>Metazoa</taxon>
        <taxon>Ecdysozoa</taxon>
        <taxon>Nematoda</taxon>
        <taxon>Chromadorea</taxon>
        <taxon>Rhabditida</taxon>
        <taxon>Rhabditina</taxon>
        <taxon>Rhabditomorpha</taxon>
        <taxon>Rhabditoidea</taxon>
        <taxon>Rhabditidae</taxon>
        <taxon>Mesorhabditinae</taxon>
        <taxon>Mesorhabditis</taxon>
    </lineage>
</organism>
<dbReference type="AlphaFoldDB" id="A0AAF3J604"/>
<name>A0AAF3J604_9BILA</name>
<dbReference type="Proteomes" id="UP000887575">
    <property type="component" value="Unassembled WGS sequence"/>
</dbReference>
<sequence length="114" mass="12851">MPTETSKHLHNSSSIGVGCCPTQSQYPRRRPLRPDSLVWNTACSAVPNASMMHAEFGFPTQRLTENPGNDRYSRSDFREEFARQVAQGQAVYTPGLSSSEIDIILSFFTRIHLY</sequence>
<keyword evidence="1" id="KW-1185">Reference proteome</keyword>
<protein>
    <submittedName>
        <fullName evidence="2">Uncharacterized protein</fullName>
    </submittedName>
</protein>
<dbReference type="PROSITE" id="PS51257">
    <property type="entry name" value="PROKAR_LIPOPROTEIN"/>
    <property type="match status" value="1"/>
</dbReference>